<feature type="transmembrane region" description="Helical" evidence="6">
    <location>
        <begin position="241"/>
        <end position="264"/>
    </location>
</feature>
<protein>
    <submittedName>
        <fullName evidence="8">Transporter, major facilitator family protein</fullName>
    </submittedName>
</protein>
<keyword evidence="4 6" id="KW-1133">Transmembrane helix</keyword>
<comment type="subcellular location">
    <subcellularLocation>
        <location evidence="1">Cell membrane</location>
        <topology evidence="1">Multi-pass membrane protein</topology>
    </subcellularLocation>
</comment>
<dbReference type="InterPro" id="IPR020846">
    <property type="entry name" value="MFS_dom"/>
</dbReference>
<feature type="domain" description="Major facilitator superfamily (MFS) profile" evidence="7">
    <location>
        <begin position="9"/>
        <end position="384"/>
    </location>
</feature>
<dbReference type="AlphaFoldDB" id="B5CWD9"/>
<evidence type="ECO:0000256" key="3">
    <source>
        <dbReference type="ARBA" id="ARBA00022692"/>
    </source>
</evidence>
<feature type="transmembrane region" description="Helical" evidence="6">
    <location>
        <begin position="361"/>
        <end position="377"/>
    </location>
</feature>
<evidence type="ECO:0000256" key="6">
    <source>
        <dbReference type="SAM" id="Phobius"/>
    </source>
</evidence>
<dbReference type="GO" id="GO:0005886">
    <property type="term" value="C:plasma membrane"/>
    <property type="evidence" value="ECO:0007669"/>
    <property type="project" value="UniProtKB-SubCell"/>
</dbReference>
<dbReference type="NCBIfam" id="NF002921">
    <property type="entry name" value="PRK03545.1"/>
    <property type="match status" value="1"/>
</dbReference>
<dbReference type="PROSITE" id="PS50850">
    <property type="entry name" value="MFS"/>
    <property type="match status" value="1"/>
</dbReference>
<accession>B5CWD9</accession>
<feature type="transmembrane region" description="Helical" evidence="6">
    <location>
        <begin position="75"/>
        <end position="98"/>
    </location>
</feature>
<feature type="transmembrane region" description="Helical" evidence="6">
    <location>
        <begin position="271"/>
        <end position="290"/>
    </location>
</feature>
<keyword evidence="2" id="KW-1003">Cell membrane</keyword>
<feature type="transmembrane region" description="Helical" evidence="6">
    <location>
        <begin position="134"/>
        <end position="155"/>
    </location>
</feature>
<evidence type="ECO:0000256" key="2">
    <source>
        <dbReference type="ARBA" id="ARBA00022475"/>
    </source>
</evidence>
<sequence length="391" mass="43210">MMQTKNWMALVGLTCAAFIFNTSEFIPIGLLTDIANDFLTTEAQAGMIISIYAFVVMLLSLPLMIVVSRFEMKKLLSTVIFVFVGFQLLSAVSTSYYMLMLSRIGVACAHAIFWSIVSPLAVRTVPEKYKSLALSMIVTGTSVAMIFGLPIGRIIGLHIGWRMTFLCIGIFAFVLMIYLMLMLPKVPSRGTFSLQKLPFLFRKSILLDFFIISFAIATSYYTGYSYIEPFLKQVAGLQDNWITVTLVIFGAMGILGSLAFSRFYNKNPYKFTDFVLLGIFGCLMLLQAAACCCLTIILLCALWGMVFTASNVVLQAETINNSPVEATSVSMSIFSGIFNLGIACGTYIGGQVCTHFSMSDIGYAGAVLAFLTFIYWNKIIKKKMKEKAVCC</sequence>
<feature type="transmembrane region" description="Helical" evidence="6">
    <location>
        <begin position="326"/>
        <end position="349"/>
    </location>
</feature>
<feature type="transmembrane region" description="Helical" evidence="6">
    <location>
        <begin position="204"/>
        <end position="221"/>
    </location>
</feature>
<keyword evidence="5 6" id="KW-0472">Membrane</keyword>
<evidence type="ECO:0000313" key="8">
    <source>
        <dbReference type="EMBL" id="EDY96586.1"/>
    </source>
</evidence>
<feature type="transmembrane region" description="Helical" evidence="6">
    <location>
        <begin position="104"/>
        <end position="122"/>
    </location>
</feature>
<evidence type="ECO:0000313" key="9">
    <source>
        <dbReference type="Proteomes" id="UP000003452"/>
    </source>
</evidence>
<feature type="transmembrane region" description="Helical" evidence="6">
    <location>
        <begin position="161"/>
        <end position="183"/>
    </location>
</feature>
<dbReference type="Gene3D" id="1.20.1250.20">
    <property type="entry name" value="MFS general substrate transporter like domains"/>
    <property type="match status" value="1"/>
</dbReference>
<evidence type="ECO:0000256" key="5">
    <source>
        <dbReference type="ARBA" id="ARBA00023136"/>
    </source>
</evidence>
<reference evidence="8 9" key="2">
    <citation type="submission" date="2008-08" db="EMBL/GenBank/DDBJ databases">
        <authorList>
            <person name="Fulton L."/>
            <person name="Clifton S."/>
            <person name="Fulton B."/>
            <person name="Xu J."/>
            <person name="Minx P."/>
            <person name="Pepin K.H."/>
            <person name="Johnson M."/>
            <person name="Thiruvilangam P."/>
            <person name="Bhonagiri V."/>
            <person name="Nash W.E."/>
            <person name="Mardis E.R."/>
            <person name="Wilson R.K."/>
        </authorList>
    </citation>
    <scope>NUCLEOTIDE SEQUENCE [LARGE SCALE GENOMIC DNA]</scope>
    <source>
        <strain evidence="9">DSM 17135 / JCM 12973 / M2</strain>
    </source>
</reference>
<dbReference type="InterPro" id="IPR011701">
    <property type="entry name" value="MFS"/>
</dbReference>
<dbReference type="InterPro" id="IPR036259">
    <property type="entry name" value="MFS_trans_sf"/>
</dbReference>
<dbReference type="PANTHER" id="PTHR43124:SF4">
    <property type="entry name" value="SUGAR EFFLUX TRANSPORTER"/>
    <property type="match status" value="1"/>
</dbReference>
<reference evidence="8 9" key="1">
    <citation type="submission" date="2008-08" db="EMBL/GenBank/DDBJ databases">
        <title>Draft genome sequence of Bacteroides plebeius (DSM 17135).</title>
        <authorList>
            <person name="Sudarsanam P."/>
            <person name="Ley R."/>
            <person name="Guruge J."/>
            <person name="Turnbaugh P.J."/>
            <person name="Mahowald M."/>
            <person name="Liep D."/>
            <person name="Gordon J."/>
        </authorList>
    </citation>
    <scope>NUCLEOTIDE SEQUENCE [LARGE SCALE GENOMIC DNA]</scope>
    <source>
        <strain evidence="9">DSM 17135 / JCM 12973 / M2</strain>
    </source>
</reference>
<evidence type="ECO:0000259" key="7">
    <source>
        <dbReference type="PROSITE" id="PS50850"/>
    </source>
</evidence>
<dbReference type="PANTHER" id="PTHR43124">
    <property type="entry name" value="PURINE EFFLUX PUMP PBUE"/>
    <property type="match status" value="1"/>
</dbReference>
<dbReference type="EMBL" id="ABQC02000012">
    <property type="protein sequence ID" value="EDY96586.1"/>
    <property type="molecule type" value="Genomic_DNA"/>
</dbReference>
<organism evidence="8 9">
    <name type="scientific">Phocaeicola plebeius (strain DSM 17135 / JCM 12973 / CCUG 54634 / M2)</name>
    <name type="common">Bacteroides plebeius</name>
    <dbReference type="NCBI Taxonomy" id="484018"/>
    <lineage>
        <taxon>Bacteria</taxon>
        <taxon>Pseudomonadati</taxon>
        <taxon>Bacteroidota</taxon>
        <taxon>Bacteroidia</taxon>
        <taxon>Bacteroidales</taxon>
        <taxon>Bacteroidaceae</taxon>
        <taxon>Phocaeicola</taxon>
    </lineage>
</organism>
<dbReference type="RefSeq" id="WP_007558672.1">
    <property type="nucleotide sequence ID" value="NZ_DS990119.1"/>
</dbReference>
<dbReference type="GeneID" id="43183552"/>
<proteinExistence type="predicted"/>
<dbReference type="eggNOG" id="COG2814">
    <property type="taxonomic scope" value="Bacteria"/>
</dbReference>
<dbReference type="Pfam" id="PF07690">
    <property type="entry name" value="MFS_1"/>
    <property type="match status" value="1"/>
</dbReference>
<evidence type="ECO:0000256" key="4">
    <source>
        <dbReference type="ARBA" id="ARBA00022989"/>
    </source>
</evidence>
<dbReference type="CDD" id="cd17324">
    <property type="entry name" value="MFS_NepI_like"/>
    <property type="match status" value="1"/>
</dbReference>
<keyword evidence="3 6" id="KW-0812">Transmembrane</keyword>
<feature type="transmembrane region" description="Helical" evidence="6">
    <location>
        <begin position="296"/>
        <end position="314"/>
    </location>
</feature>
<comment type="caution">
    <text evidence="8">The sequence shown here is derived from an EMBL/GenBank/DDBJ whole genome shotgun (WGS) entry which is preliminary data.</text>
</comment>
<gene>
    <name evidence="8" type="ORF">BACPLE_01029</name>
</gene>
<feature type="transmembrane region" description="Helical" evidence="6">
    <location>
        <begin position="49"/>
        <end position="68"/>
    </location>
</feature>
<name>B5CWD9_PHOPM</name>
<dbReference type="Proteomes" id="UP000003452">
    <property type="component" value="Unassembled WGS sequence"/>
</dbReference>
<dbReference type="SUPFAM" id="SSF103473">
    <property type="entry name" value="MFS general substrate transporter"/>
    <property type="match status" value="1"/>
</dbReference>
<dbReference type="HOGENOM" id="CLU_001265_61_1_10"/>
<dbReference type="GO" id="GO:0022857">
    <property type="term" value="F:transmembrane transporter activity"/>
    <property type="evidence" value="ECO:0007669"/>
    <property type="project" value="InterPro"/>
</dbReference>
<evidence type="ECO:0000256" key="1">
    <source>
        <dbReference type="ARBA" id="ARBA00004651"/>
    </source>
</evidence>
<dbReference type="InterPro" id="IPR050189">
    <property type="entry name" value="MFS_Efflux_Transporters"/>
</dbReference>